<keyword evidence="2" id="KW-0805">Transcription regulation</keyword>
<dbReference type="PANTHER" id="PTHR43133:SF46">
    <property type="entry name" value="RNA POLYMERASE SIGMA-70 FACTOR ECF SUBFAMILY"/>
    <property type="match status" value="1"/>
</dbReference>
<dbReference type="InterPro" id="IPR007627">
    <property type="entry name" value="RNA_pol_sigma70_r2"/>
</dbReference>
<sequence length="253" mass="30410">MNVKALYVNSHYIPQNHNQKRYHIIIKKWTTATCKNIKMLERGKAYFLFIAKVPHCRHLANAWKILAVHVWKYQYLPLFLQPLKNRNSIVEDKTDFDQLFKQYYPQLYYYAFSFVNSIETSKDIASDAFESIWLNFAQINKETAKAYLFTFVRNKCIDYLRHQNVHEQYTELYTKITQQYVEQEYQEIDEQTAAIRKAMEKLTPHTRHILEECYIHRKKYQEVADELNISTNAIKKHIIKALQLIRQECAKKS</sequence>
<name>J9GKF5_9ZZZZ</name>
<dbReference type="InterPro" id="IPR013325">
    <property type="entry name" value="RNA_pol_sigma_r2"/>
</dbReference>
<evidence type="ECO:0000256" key="1">
    <source>
        <dbReference type="ARBA" id="ARBA00010641"/>
    </source>
</evidence>
<dbReference type="InterPro" id="IPR036388">
    <property type="entry name" value="WH-like_DNA-bd_sf"/>
</dbReference>
<accession>J9GKF5</accession>
<gene>
    <name evidence="7" type="ORF">EVA_11749</name>
</gene>
<dbReference type="InterPro" id="IPR039425">
    <property type="entry name" value="RNA_pol_sigma-70-like"/>
</dbReference>
<dbReference type="NCBIfam" id="TIGR02985">
    <property type="entry name" value="Sig70_bacteroi1"/>
    <property type="match status" value="1"/>
</dbReference>
<evidence type="ECO:0000256" key="2">
    <source>
        <dbReference type="ARBA" id="ARBA00023015"/>
    </source>
</evidence>
<dbReference type="Gene3D" id="1.10.10.10">
    <property type="entry name" value="Winged helix-like DNA-binding domain superfamily/Winged helix DNA-binding domain"/>
    <property type="match status" value="1"/>
</dbReference>
<dbReference type="SUPFAM" id="SSF88659">
    <property type="entry name" value="Sigma3 and sigma4 domains of RNA polymerase sigma factors"/>
    <property type="match status" value="1"/>
</dbReference>
<evidence type="ECO:0000259" key="5">
    <source>
        <dbReference type="Pfam" id="PF04542"/>
    </source>
</evidence>
<evidence type="ECO:0000256" key="3">
    <source>
        <dbReference type="ARBA" id="ARBA00023082"/>
    </source>
</evidence>
<dbReference type="Pfam" id="PF04542">
    <property type="entry name" value="Sigma70_r2"/>
    <property type="match status" value="1"/>
</dbReference>
<reference evidence="7" key="1">
    <citation type="journal article" date="2012" name="PLoS ONE">
        <title>Gene sets for utilization of primary and secondary nutrition supplies in the distal gut of endangered iberian lynx.</title>
        <authorList>
            <person name="Alcaide M."/>
            <person name="Messina E."/>
            <person name="Richter M."/>
            <person name="Bargiela R."/>
            <person name="Peplies J."/>
            <person name="Huws S.A."/>
            <person name="Newbold C.J."/>
            <person name="Golyshin P.N."/>
            <person name="Simon M.A."/>
            <person name="Lopez G."/>
            <person name="Yakimov M.M."/>
            <person name="Ferrer M."/>
        </authorList>
    </citation>
    <scope>NUCLEOTIDE SEQUENCE</scope>
</reference>
<dbReference type="InterPro" id="IPR014284">
    <property type="entry name" value="RNA_pol_sigma-70_dom"/>
</dbReference>
<proteinExistence type="inferred from homology"/>
<protein>
    <submittedName>
        <fullName evidence="7">RNA polymerase sigma-70, Bacteroidetes type</fullName>
    </submittedName>
</protein>
<feature type="domain" description="RNA polymerase sigma-70 region 2" evidence="5">
    <location>
        <begin position="99"/>
        <end position="164"/>
    </location>
</feature>
<dbReference type="GO" id="GO:0003677">
    <property type="term" value="F:DNA binding"/>
    <property type="evidence" value="ECO:0007669"/>
    <property type="project" value="InterPro"/>
</dbReference>
<feature type="domain" description="RNA polymerase sigma factor 70 region 4 type 2" evidence="6">
    <location>
        <begin position="194"/>
        <end position="243"/>
    </location>
</feature>
<evidence type="ECO:0000313" key="7">
    <source>
        <dbReference type="EMBL" id="EJX00145.1"/>
    </source>
</evidence>
<dbReference type="AlphaFoldDB" id="J9GKF5"/>
<comment type="similarity">
    <text evidence="1">Belongs to the sigma-70 factor family. ECF subfamily.</text>
</comment>
<dbReference type="Pfam" id="PF08281">
    <property type="entry name" value="Sigma70_r4_2"/>
    <property type="match status" value="1"/>
</dbReference>
<dbReference type="SUPFAM" id="SSF88946">
    <property type="entry name" value="Sigma2 domain of RNA polymerase sigma factors"/>
    <property type="match status" value="1"/>
</dbReference>
<dbReference type="PANTHER" id="PTHR43133">
    <property type="entry name" value="RNA POLYMERASE ECF-TYPE SIGMA FACTO"/>
    <property type="match status" value="1"/>
</dbReference>
<dbReference type="GO" id="GO:0006352">
    <property type="term" value="P:DNA-templated transcription initiation"/>
    <property type="evidence" value="ECO:0007669"/>
    <property type="project" value="InterPro"/>
</dbReference>
<dbReference type="EMBL" id="AMCI01003510">
    <property type="protein sequence ID" value="EJX00145.1"/>
    <property type="molecule type" value="Genomic_DNA"/>
</dbReference>
<comment type="caution">
    <text evidence="7">The sequence shown here is derived from an EMBL/GenBank/DDBJ whole genome shotgun (WGS) entry which is preliminary data.</text>
</comment>
<dbReference type="Gene3D" id="1.10.1740.10">
    <property type="match status" value="1"/>
</dbReference>
<dbReference type="CDD" id="cd06171">
    <property type="entry name" value="Sigma70_r4"/>
    <property type="match status" value="1"/>
</dbReference>
<dbReference type="NCBIfam" id="TIGR02937">
    <property type="entry name" value="sigma70-ECF"/>
    <property type="match status" value="1"/>
</dbReference>
<dbReference type="InterPro" id="IPR013324">
    <property type="entry name" value="RNA_pol_sigma_r3/r4-like"/>
</dbReference>
<keyword evidence="4" id="KW-0804">Transcription</keyword>
<dbReference type="InterPro" id="IPR013249">
    <property type="entry name" value="RNA_pol_sigma70_r4_t2"/>
</dbReference>
<organism evidence="7">
    <name type="scientific">gut metagenome</name>
    <dbReference type="NCBI Taxonomy" id="749906"/>
    <lineage>
        <taxon>unclassified sequences</taxon>
        <taxon>metagenomes</taxon>
        <taxon>organismal metagenomes</taxon>
    </lineage>
</organism>
<keyword evidence="3" id="KW-0731">Sigma factor</keyword>
<evidence type="ECO:0000259" key="6">
    <source>
        <dbReference type="Pfam" id="PF08281"/>
    </source>
</evidence>
<evidence type="ECO:0000256" key="4">
    <source>
        <dbReference type="ARBA" id="ARBA00023163"/>
    </source>
</evidence>
<dbReference type="GO" id="GO:0016987">
    <property type="term" value="F:sigma factor activity"/>
    <property type="evidence" value="ECO:0007669"/>
    <property type="project" value="UniProtKB-KW"/>
</dbReference>
<dbReference type="InterPro" id="IPR014327">
    <property type="entry name" value="RNA_pol_sigma70_bacteroid"/>
</dbReference>